<evidence type="ECO:0000259" key="8">
    <source>
        <dbReference type="PROSITE" id="PS00388"/>
    </source>
</evidence>
<dbReference type="GO" id="GO:0005634">
    <property type="term" value="C:nucleus"/>
    <property type="evidence" value="ECO:0007669"/>
    <property type="project" value="UniProtKB-SubCell"/>
</dbReference>
<feature type="non-terminal residue" evidence="9">
    <location>
        <position position="1"/>
    </location>
</feature>
<dbReference type="GO" id="GO:0006511">
    <property type="term" value="P:ubiquitin-dependent protein catabolic process"/>
    <property type="evidence" value="ECO:0007669"/>
    <property type="project" value="InterPro"/>
</dbReference>
<keyword evidence="3 5" id="KW-0647">Proteasome</keyword>
<dbReference type="AlphaFoldDB" id="A0A067QG37"/>
<dbReference type="InParanoid" id="A0A067QG37"/>
<dbReference type="InterPro" id="IPR001353">
    <property type="entry name" value="Proteasome_sua/b"/>
</dbReference>
<dbReference type="PROSITE" id="PS51475">
    <property type="entry name" value="PROTEASOME_ALPHA_2"/>
    <property type="match status" value="1"/>
</dbReference>
<dbReference type="InterPro" id="IPR023332">
    <property type="entry name" value="Proteasome_alpha-type"/>
</dbReference>
<feature type="region of interest" description="Disordered" evidence="7">
    <location>
        <begin position="226"/>
        <end position="245"/>
    </location>
</feature>
<dbReference type="PANTHER" id="PTHR11599">
    <property type="entry name" value="PROTEASOME SUBUNIT ALPHA/BETA"/>
    <property type="match status" value="1"/>
</dbReference>
<comment type="subunit">
    <text evidence="6">The 20S proteasome core is composed of 28 subunits that are arranged in four stacked rings, resulting in a barrel-shaped structure. The two end rings are each formed by seven alpha subunits, and the two central rings are each formed by seven beta subunits.</text>
</comment>
<dbReference type="FunCoup" id="A0A067QG37">
    <property type="interactions" value="1786"/>
</dbReference>
<dbReference type="PROSITE" id="PS00388">
    <property type="entry name" value="PROTEASOME_ALPHA_1"/>
    <property type="match status" value="1"/>
</dbReference>
<dbReference type="OMA" id="RVSMYMH"/>
<keyword evidence="4 6" id="KW-0539">Nucleus</keyword>
<comment type="similarity">
    <text evidence="5 6">Belongs to the peptidase T1A family.</text>
</comment>
<dbReference type="GO" id="GO:0019773">
    <property type="term" value="C:proteasome core complex, alpha-subunit complex"/>
    <property type="evidence" value="ECO:0007669"/>
    <property type="project" value="UniProtKB-UniRule"/>
</dbReference>
<dbReference type="GO" id="GO:0005737">
    <property type="term" value="C:cytoplasm"/>
    <property type="evidence" value="ECO:0007669"/>
    <property type="project" value="UniProtKB-SubCell"/>
</dbReference>
<evidence type="ECO:0000256" key="2">
    <source>
        <dbReference type="ARBA" id="ARBA00022490"/>
    </source>
</evidence>
<feature type="compositionally biased region" description="Acidic residues" evidence="7">
    <location>
        <begin position="236"/>
        <end position="245"/>
    </location>
</feature>
<proteinExistence type="inferred from homology"/>
<evidence type="ECO:0000256" key="5">
    <source>
        <dbReference type="PROSITE-ProRule" id="PRU00808"/>
    </source>
</evidence>
<dbReference type="InterPro" id="IPR029055">
    <property type="entry name" value="Ntn_hydrolases_N"/>
</dbReference>
<protein>
    <recommendedName>
        <fullName evidence="6">Proteasome subunit alpha type</fullName>
    </recommendedName>
</protein>
<comment type="subcellular location">
    <subcellularLocation>
        <location evidence="6">Cytoplasm</location>
    </subcellularLocation>
    <subcellularLocation>
        <location evidence="6">Nucleus</location>
    </subcellularLocation>
</comment>
<dbReference type="Pfam" id="PF00227">
    <property type="entry name" value="Proteasome"/>
    <property type="match status" value="1"/>
</dbReference>
<evidence type="ECO:0000256" key="6">
    <source>
        <dbReference type="RuleBase" id="RU000551"/>
    </source>
</evidence>
<evidence type="ECO:0000313" key="9">
    <source>
        <dbReference type="EMBL" id="KDR06959.1"/>
    </source>
</evidence>
<evidence type="ECO:0000256" key="3">
    <source>
        <dbReference type="ARBA" id="ARBA00022942"/>
    </source>
</evidence>
<dbReference type="Proteomes" id="UP000027135">
    <property type="component" value="Unassembled WGS sequence"/>
</dbReference>
<gene>
    <name evidence="9" type="ORF">L798_03498</name>
</gene>
<evidence type="ECO:0000256" key="7">
    <source>
        <dbReference type="SAM" id="MobiDB-lite"/>
    </source>
</evidence>
<dbReference type="SMART" id="SM00948">
    <property type="entry name" value="Proteasome_A_N"/>
    <property type="match status" value="1"/>
</dbReference>
<accession>A0A067QG37</accession>
<keyword evidence="10" id="KW-1185">Reference proteome</keyword>
<dbReference type="InterPro" id="IPR000426">
    <property type="entry name" value="Proteasome_asu_N"/>
</dbReference>
<dbReference type="Pfam" id="PF10584">
    <property type="entry name" value="Proteasome_A_N"/>
    <property type="match status" value="1"/>
</dbReference>
<keyword evidence="2 6" id="KW-0963">Cytoplasm</keyword>
<dbReference type="eggNOG" id="KOG0184">
    <property type="taxonomic scope" value="Eukaryota"/>
</dbReference>
<evidence type="ECO:0000256" key="1">
    <source>
        <dbReference type="ARBA" id="ARBA00002000"/>
    </source>
</evidence>
<feature type="domain" description="Proteasome alpha-type subunits" evidence="8">
    <location>
        <begin position="1"/>
        <end position="23"/>
    </location>
</feature>
<evidence type="ECO:0000256" key="4">
    <source>
        <dbReference type="ARBA" id="ARBA00023242"/>
    </source>
</evidence>
<comment type="function">
    <text evidence="1">The proteasome is a multicatalytic proteinase complex which is characterized by its ability to cleave peptides with Arg, Phe, Tyr, Leu, and Glu adjacent to the leaving group at neutral or slightly basic pH. The proteasome has an ATP-dependent proteolytic activity.</text>
</comment>
<dbReference type="InterPro" id="IPR050115">
    <property type="entry name" value="Proteasome_alpha"/>
</dbReference>
<organism evidence="9 10">
    <name type="scientific">Zootermopsis nevadensis</name>
    <name type="common">Dampwood termite</name>
    <dbReference type="NCBI Taxonomy" id="136037"/>
    <lineage>
        <taxon>Eukaryota</taxon>
        <taxon>Metazoa</taxon>
        <taxon>Ecdysozoa</taxon>
        <taxon>Arthropoda</taxon>
        <taxon>Hexapoda</taxon>
        <taxon>Insecta</taxon>
        <taxon>Pterygota</taxon>
        <taxon>Neoptera</taxon>
        <taxon>Polyneoptera</taxon>
        <taxon>Dictyoptera</taxon>
        <taxon>Blattodea</taxon>
        <taxon>Blattoidea</taxon>
        <taxon>Termitoidae</taxon>
        <taxon>Termopsidae</taxon>
        <taxon>Zootermopsis</taxon>
    </lineage>
</organism>
<dbReference type="FunFam" id="3.60.20.10:FF:000007">
    <property type="entry name" value="Proteasome subunit alpha type"/>
    <property type="match status" value="1"/>
</dbReference>
<reference evidence="9 10" key="1">
    <citation type="journal article" date="2014" name="Nat. Commun.">
        <title>Molecular traces of alternative social organization in a termite genome.</title>
        <authorList>
            <person name="Terrapon N."/>
            <person name="Li C."/>
            <person name="Robertson H.M."/>
            <person name="Ji L."/>
            <person name="Meng X."/>
            <person name="Booth W."/>
            <person name="Chen Z."/>
            <person name="Childers C.P."/>
            <person name="Glastad K.M."/>
            <person name="Gokhale K."/>
            <person name="Gowin J."/>
            <person name="Gronenberg W."/>
            <person name="Hermansen R.A."/>
            <person name="Hu H."/>
            <person name="Hunt B.G."/>
            <person name="Huylmans A.K."/>
            <person name="Khalil S.M."/>
            <person name="Mitchell R.D."/>
            <person name="Munoz-Torres M.C."/>
            <person name="Mustard J.A."/>
            <person name="Pan H."/>
            <person name="Reese J.T."/>
            <person name="Scharf M.E."/>
            <person name="Sun F."/>
            <person name="Vogel H."/>
            <person name="Xiao J."/>
            <person name="Yang W."/>
            <person name="Yang Z."/>
            <person name="Yang Z."/>
            <person name="Zhou J."/>
            <person name="Zhu J."/>
            <person name="Brent C.S."/>
            <person name="Elsik C.G."/>
            <person name="Goodisman M.A."/>
            <person name="Liberles D.A."/>
            <person name="Roe R.M."/>
            <person name="Vargo E.L."/>
            <person name="Vilcinskas A."/>
            <person name="Wang J."/>
            <person name="Bornberg-Bauer E."/>
            <person name="Korb J."/>
            <person name="Zhang G."/>
            <person name="Liebig J."/>
        </authorList>
    </citation>
    <scope>NUCLEOTIDE SEQUENCE [LARGE SCALE GENOMIC DNA]</scope>
    <source>
        <tissue evidence="9">Whole organism</tissue>
    </source>
</reference>
<name>A0A067QG37_ZOONE</name>
<dbReference type="STRING" id="136037.A0A067QG37"/>
<dbReference type="CDD" id="cd03751">
    <property type="entry name" value="proteasome_alpha_type_3"/>
    <property type="match status" value="1"/>
</dbReference>
<evidence type="ECO:0000313" key="10">
    <source>
        <dbReference type="Proteomes" id="UP000027135"/>
    </source>
</evidence>
<dbReference type="SUPFAM" id="SSF56235">
    <property type="entry name" value="N-terminal nucleophile aminohydrolases (Ntn hydrolases)"/>
    <property type="match status" value="1"/>
</dbReference>
<dbReference type="EMBL" id="KK853530">
    <property type="protein sequence ID" value="KDR06959.1"/>
    <property type="molecule type" value="Genomic_DNA"/>
</dbReference>
<dbReference type="Gene3D" id="3.60.20.10">
    <property type="entry name" value="Glutamine Phosphoribosylpyrophosphate, subunit 1, domain 1"/>
    <property type="match status" value="1"/>
</dbReference>
<sequence>YDLSASQFSPDGRVFQVEYAHKAVENSGTVIGLRGKDGVVFAVEKLITSKLYEPGANKRIFSIDKNVGMVMSGLISDARQIVETARTEAMNYRAQYGSNIPLKFLNERVSMYMHAYTLYSAVRPFGCINVRLCCLMVINFECYVYIFLQGYYGCAVGKAKQAAKTEIEKLKLTDMTCKELVKEGARIIYLVHDELKDKQFELELSWVGAETKGVFERVPHSVFQEAEKSAKAAMEAESDSDTEDM</sequence>